<evidence type="ECO:0000313" key="1">
    <source>
        <dbReference type="EMBL" id="PIA58007.1"/>
    </source>
</evidence>
<name>A0A2G5EQS9_AQUCA</name>
<proteinExistence type="predicted"/>
<dbReference type="InParanoid" id="A0A2G5EQS9"/>
<accession>A0A2G5EQS9</accession>
<dbReference type="OrthoDB" id="19329at2759"/>
<protein>
    <submittedName>
        <fullName evidence="1">Uncharacterized protein</fullName>
    </submittedName>
</protein>
<dbReference type="EMBL" id="KZ305022">
    <property type="protein sequence ID" value="PIA58007.1"/>
    <property type="molecule type" value="Genomic_DNA"/>
</dbReference>
<sequence>MVFAALKLQSVSPCCGIVVYLCGVKMQGCIHTLYSIQISISLNKIMTVHLNKAATNIFYYLCFLKNPINDEHKQTVT</sequence>
<keyword evidence="2" id="KW-1185">Reference proteome</keyword>
<reference evidence="1 2" key="1">
    <citation type="submission" date="2017-09" db="EMBL/GenBank/DDBJ databases">
        <title>WGS assembly of Aquilegia coerulea Goldsmith.</title>
        <authorList>
            <person name="Hodges S."/>
            <person name="Kramer E."/>
            <person name="Nordborg M."/>
            <person name="Tomkins J."/>
            <person name="Borevitz J."/>
            <person name="Derieg N."/>
            <person name="Yan J."/>
            <person name="Mihaltcheva S."/>
            <person name="Hayes R.D."/>
            <person name="Rokhsar D."/>
        </authorList>
    </citation>
    <scope>NUCLEOTIDE SEQUENCE [LARGE SCALE GENOMIC DNA]</scope>
    <source>
        <strain evidence="2">cv. Goldsmith</strain>
    </source>
</reference>
<evidence type="ECO:0000313" key="2">
    <source>
        <dbReference type="Proteomes" id="UP000230069"/>
    </source>
</evidence>
<gene>
    <name evidence="1" type="ORF">AQUCO_00500146v1</name>
</gene>
<dbReference type="Proteomes" id="UP000230069">
    <property type="component" value="Unassembled WGS sequence"/>
</dbReference>
<organism evidence="1 2">
    <name type="scientific">Aquilegia coerulea</name>
    <name type="common">Rocky mountain columbine</name>
    <dbReference type="NCBI Taxonomy" id="218851"/>
    <lineage>
        <taxon>Eukaryota</taxon>
        <taxon>Viridiplantae</taxon>
        <taxon>Streptophyta</taxon>
        <taxon>Embryophyta</taxon>
        <taxon>Tracheophyta</taxon>
        <taxon>Spermatophyta</taxon>
        <taxon>Magnoliopsida</taxon>
        <taxon>Ranunculales</taxon>
        <taxon>Ranunculaceae</taxon>
        <taxon>Thalictroideae</taxon>
        <taxon>Aquilegia</taxon>
    </lineage>
</organism>
<dbReference type="AlphaFoldDB" id="A0A2G5EQS9"/>